<dbReference type="PANTHER" id="PTHR30466">
    <property type="entry name" value="FLAVIN REDUCTASE"/>
    <property type="match status" value="1"/>
</dbReference>
<sequence>MDKNALYQISYGMYIVSSKKGEKFNGQIANTVFQITAQPPTIAVSINKENLTHQFITESSVFTVSVLEKETPFPFIGRFGFKSGREIDKFTGVNYRLGKTGAPVVLENTLAYLEAEVINHFDCGTHTLFLGRVIEGEILKEGEPLTYAYYYTVKKGKSPKTAPTYTGG</sequence>
<dbReference type="InterPro" id="IPR050268">
    <property type="entry name" value="NADH-dep_flavin_reductase"/>
</dbReference>
<accession>A0A7C3URS3</accession>
<reference evidence="3" key="1">
    <citation type="journal article" date="2020" name="mSystems">
        <title>Genome- and Community-Level Interaction Insights into Carbon Utilization and Element Cycling Functions of Hydrothermarchaeota in Hydrothermal Sediment.</title>
        <authorList>
            <person name="Zhou Z."/>
            <person name="Liu Y."/>
            <person name="Xu W."/>
            <person name="Pan J."/>
            <person name="Luo Z.H."/>
            <person name="Li M."/>
        </authorList>
    </citation>
    <scope>NUCLEOTIDE SEQUENCE [LARGE SCALE GENOMIC DNA]</scope>
    <source>
        <strain evidence="3">SpSt-906</strain>
    </source>
</reference>
<proteinExistence type="predicted"/>
<name>A0A7C3URS3_UNCW3</name>
<dbReference type="PANTHER" id="PTHR30466:SF1">
    <property type="entry name" value="FMN REDUCTASE (NADH) RUTF"/>
    <property type="match status" value="1"/>
</dbReference>
<evidence type="ECO:0000313" key="3">
    <source>
        <dbReference type="EMBL" id="HGE99930.1"/>
    </source>
</evidence>
<dbReference type="SMART" id="SM00903">
    <property type="entry name" value="Flavin_Reduct"/>
    <property type="match status" value="1"/>
</dbReference>
<dbReference type="InterPro" id="IPR002563">
    <property type="entry name" value="Flavin_Rdtase-like_dom"/>
</dbReference>
<dbReference type="SUPFAM" id="SSF50475">
    <property type="entry name" value="FMN-binding split barrel"/>
    <property type="match status" value="1"/>
</dbReference>
<evidence type="ECO:0000256" key="1">
    <source>
        <dbReference type="ARBA" id="ARBA00023002"/>
    </source>
</evidence>
<dbReference type="Gene3D" id="2.30.110.10">
    <property type="entry name" value="Electron Transport, Fmn-binding Protein, Chain A"/>
    <property type="match status" value="1"/>
</dbReference>
<dbReference type="InterPro" id="IPR012349">
    <property type="entry name" value="Split_barrel_FMN-bd"/>
</dbReference>
<keyword evidence="1" id="KW-0560">Oxidoreductase</keyword>
<comment type="caution">
    <text evidence="3">The sequence shown here is derived from an EMBL/GenBank/DDBJ whole genome shotgun (WGS) entry which is preliminary data.</text>
</comment>
<protein>
    <submittedName>
        <fullName evidence="3">Flavin reductase</fullName>
    </submittedName>
</protein>
<feature type="domain" description="Flavin reductase like" evidence="2">
    <location>
        <begin position="6"/>
        <end position="152"/>
    </location>
</feature>
<dbReference type="AlphaFoldDB" id="A0A7C3URS3"/>
<gene>
    <name evidence="3" type="ORF">ENX07_07690</name>
</gene>
<evidence type="ECO:0000259" key="2">
    <source>
        <dbReference type="SMART" id="SM00903"/>
    </source>
</evidence>
<dbReference type="GO" id="GO:0042602">
    <property type="term" value="F:riboflavin reductase (NADPH) activity"/>
    <property type="evidence" value="ECO:0007669"/>
    <property type="project" value="TreeGrafter"/>
</dbReference>
<dbReference type="Pfam" id="PF01613">
    <property type="entry name" value="Flavin_Reduct"/>
    <property type="match status" value="1"/>
</dbReference>
<dbReference type="EMBL" id="DTMQ01000047">
    <property type="protein sequence ID" value="HGE99930.1"/>
    <property type="molecule type" value="Genomic_DNA"/>
</dbReference>
<dbReference type="GO" id="GO:0010181">
    <property type="term" value="F:FMN binding"/>
    <property type="evidence" value="ECO:0007669"/>
    <property type="project" value="InterPro"/>
</dbReference>
<organism evidence="3">
    <name type="scientific">candidate division WOR-3 bacterium</name>
    <dbReference type="NCBI Taxonomy" id="2052148"/>
    <lineage>
        <taxon>Bacteria</taxon>
        <taxon>Bacteria division WOR-3</taxon>
    </lineage>
</organism>